<accession>A0A2V1D464</accession>
<keyword evidence="3" id="KW-1185">Reference proteome</keyword>
<dbReference type="AlphaFoldDB" id="A0A2V1D464"/>
<keyword evidence="1" id="KW-0472">Membrane</keyword>
<organism evidence="2 3">
    <name type="scientific">Periconia macrospinosa</name>
    <dbReference type="NCBI Taxonomy" id="97972"/>
    <lineage>
        <taxon>Eukaryota</taxon>
        <taxon>Fungi</taxon>
        <taxon>Dikarya</taxon>
        <taxon>Ascomycota</taxon>
        <taxon>Pezizomycotina</taxon>
        <taxon>Dothideomycetes</taxon>
        <taxon>Pleosporomycetidae</taxon>
        <taxon>Pleosporales</taxon>
        <taxon>Massarineae</taxon>
        <taxon>Periconiaceae</taxon>
        <taxon>Periconia</taxon>
    </lineage>
</organism>
<keyword evidence="1" id="KW-0812">Transmembrane</keyword>
<dbReference type="EMBL" id="KZ805646">
    <property type="protein sequence ID" value="PVH92808.1"/>
    <property type="molecule type" value="Genomic_DNA"/>
</dbReference>
<feature type="transmembrane region" description="Helical" evidence="1">
    <location>
        <begin position="60"/>
        <end position="81"/>
    </location>
</feature>
<feature type="transmembrane region" description="Helical" evidence="1">
    <location>
        <begin position="29"/>
        <end position="48"/>
    </location>
</feature>
<keyword evidence="1" id="KW-1133">Transmembrane helix</keyword>
<dbReference type="Proteomes" id="UP000244855">
    <property type="component" value="Unassembled WGS sequence"/>
</dbReference>
<reference evidence="2 3" key="1">
    <citation type="journal article" date="2018" name="Sci. Rep.">
        <title>Comparative genomics provides insights into the lifestyle and reveals functional heterogeneity of dark septate endophytic fungi.</title>
        <authorList>
            <person name="Knapp D.G."/>
            <person name="Nemeth J.B."/>
            <person name="Barry K."/>
            <person name="Hainaut M."/>
            <person name="Henrissat B."/>
            <person name="Johnson J."/>
            <person name="Kuo A."/>
            <person name="Lim J.H.P."/>
            <person name="Lipzen A."/>
            <person name="Nolan M."/>
            <person name="Ohm R.A."/>
            <person name="Tamas L."/>
            <person name="Grigoriev I.V."/>
            <person name="Spatafora J.W."/>
            <person name="Nagy L.G."/>
            <person name="Kovacs G.M."/>
        </authorList>
    </citation>
    <scope>NUCLEOTIDE SEQUENCE [LARGE SCALE GENOMIC DNA]</scope>
    <source>
        <strain evidence="2 3">DSE2036</strain>
    </source>
</reference>
<evidence type="ECO:0000256" key="1">
    <source>
        <dbReference type="SAM" id="Phobius"/>
    </source>
</evidence>
<evidence type="ECO:0000313" key="3">
    <source>
        <dbReference type="Proteomes" id="UP000244855"/>
    </source>
</evidence>
<proteinExistence type="predicted"/>
<gene>
    <name evidence="2" type="ORF">DM02DRAFT_263231</name>
</gene>
<protein>
    <submittedName>
        <fullName evidence="2">Uncharacterized protein</fullName>
    </submittedName>
</protein>
<sequence length="107" mass="11879">MDCNERSCDDQQRDAVGCHGTLYVFTIEGASSICYPIMLHSVLVFLGIRKKPNFDVPIGWSTRIVLLFLIICVIIRIIYAFCAHCCCCFPWPCLAPGATSGVGRCFP</sequence>
<evidence type="ECO:0000313" key="2">
    <source>
        <dbReference type="EMBL" id="PVH92808.1"/>
    </source>
</evidence>
<name>A0A2V1D464_9PLEO</name>